<evidence type="ECO:0000256" key="1">
    <source>
        <dbReference type="ARBA" id="ARBA00001968"/>
    </source>
</evidence>
<dbReference type="EMBL" id="LFYR01002205">
    <property type="protein sequence ID" value="KMZ56305.1"/>
    <property type="molecule type" value="Genomic_DNA"/>
</dbReference>
<evidence type="ECO:0000256" key="3">
    <source>
        <dbReference type="ARBA" id="ARBA00006958"/>
    </source>
</evidence>
<evidence type="ECO:0000256" key="2">
    <source>
        <dbReference type="ARBA" id="ARBA00004123"/>
    </source>
</evidence>
<comment type="similarity">
    <text evidence="3">Belongs to the HARBI1 family.</text>
</comment>
<feature type="domain" description="DDE Tnp4" evidence="8">
    <location>
        <begin position="209"/>
        <end position="301"/>
    </location>
</feature>
<reference evidence="10" key="1">
    <citation type="journal article" date="2016" name="Nature">
        <title>The genome of the seagrass Zostera marina reveals angiosperm adaptation to the sea.</title>
        <authorList>
            <person name="Olsen J.L."/>
            <person name="Rouze P."/>
            <person name="Verhelst B."/>
            <person name="Lin Y.-C."/>
            <person name="Bayer T."/>
            <person name="Collen J."/>
            <person name="Dattolo E."/>
            <person name="De Paoli E."/>
            <person name="Dittami S."/>
            <person name="Maumus F."/>
            <person name="Michel G."/>
            <person name="Kersting A."/>
            <person name="Lauritano C."/>
            <person name="Lohaus R."/>
            <person name="Toepel M."/>
            <person name="Tonon T."/>
            <person name="Vanneste K."/>
            <person name="Amirebrahimi M."/>
            <person name="Brakel J."/>
            <person name="Bostroem C."/>
            <person name="Chovatia M."/>
            <person name="Grimwood J."/>
            <person name="Jenkins J.W."/>
            <person name="Jueterbock A."/>
            <person name="Mraz A."/>
            <person name="Stam W.T."/>
            <person name="Tice H."/>
            <person name="Bornberg-Bauer E."/>
            <person name="Green P.J."/>
            <person name="Pearson G.A."/>
            <person name="Procaccini G."/>
            <person name="Duarte C.M."/>
            <person name="Schmutz J."/>
            <person name="Reusch T.B.H."/>
            <person name="Van de Peer Y."/>
        </authorList>
    </citation>
    <scope>NUCLEOTIDE SEQUENCE [LARGE SCALE GENOMIC DNA]</scope>
    <source>
        <strain evidence="10">cv. Finnish</strain>
    </source>
</reference>
<dbReference type="InterPro" id="IPR045249">
    <property type="entry name" value="HARBI1-like"/>
</dbReference>
<dbReference type="OMA" id="HENIFYD"/>
<dbReference type="GO" id="GO:0016787">
    <property type="term" value="F:hydrolase activity"/>
    <property type="evidence" value="ECO:0007669"/>
    <property type="project" value="UniProtKB-KW"/>
</dbReference>
<keyword evidence="7" id="KW-0539">Nucleus</keyword>
<dbReference type="GO" id="GO:0004518">
    <property type="term" value="F:nuclease activity"/>
    <property type="evidence" value="ECO:0007669"/>
    <property type="project" value="UniProtKB-KW"/>
</dbReference>
<dbReference type="GO" id="GO:0046872">
    <property type="term" value="F:metal ion binding"/>
    <property type="evidence" value="ECO:0007669"/>
    <property type="project" value="UniProtKB-KW"/>
</dbReference>
<dbReference type="AlphaFoldDB" id="A0A0K9NK08"/>
<comment type="subcellular location">
    <subcellularLocation>
        <location evidence="2">Nucleus</location>
    </subcellularLocation>
</comment>
<evidence type="ECO:0000313" key="9">
    <source>
        <dbReference type="EMBL" id="KMZ56305.1"/>
    </source>
</evidence>
<evidence type="ECO:0000256" key="6">
    <source>
        <dbReference type="ARBA" id="ARBA00022801"/>
    </source>
</evidence>
<dbReference type="PANTHER" id="PTHR22930">
    <property type="match status" value="1"/>
</dbReference>
<keyword evidence="4" id="KW-0540">Nuclease</keyword>
<evidence type="ECO:0000256" key="4">
    <source>
        <dbReference type="ARBA" id="ARBA00022722"/>
    </source>
</evidence>
<evidence type="ECO:0000256" key="7">
    <source>
        <dbReference type="ARBA" id="ARBA00023242"/>
    </source>
</evidence>
<dbReference type="OrthoDB" id="2668416at2759"/>
<keyword evidence="5" id="KW-0479">Metal-binding</keyword>
<dbReference type="GO" id="GO:0005634">
    <property type="term" value="C:nucleus"/>
    <property type="evidence" value="ECO:0007669"/>
    <property type="project" value="UniProtKB-SubCell"/>
</dbReference>
<gene>
    <name evidence="9" type="ORF">ZOSMA_97G00740</name>
</gene>
<dbReference type="InterPro" id="IPR027806">
    <property type="entry name" value="HARBI1_dom"/>
</dbReference>
<evidence type="ECO:0000256" key="5">
    <source>
        <dbReference type="ARBA" id="ARBA00022723"/>
    </source>
</evidence>
<comment type="cofactor">
    <cofactor evidence="1">
        <name>a divalent metal cation</name>
        <dbReference type="ChEBI" id="CHEBI:60240"/>
    </cofactor>
</comment>
<protein>
    <recommendedName>
        <fullName evidence="8">DDE Tnp4 domain-containing protein</fullName>
    </recommendedName>
</protein>
<dbReference type="STRING" id="29655.A0A0K9NK08"/>
<evidence type="ECO:0000313" key="10">
    <source>
        <dbReference type="Proteomes" id="UP000036987"/>
    </source>
</evidence>
<proteinExistence type="inferred from homology"/>
<evidence type="ECO:0000259" key="8">
    <source>
        <dbReference type="Pfam" id="PF13359"/>
    </source>
</evidence>
<dbReference type="PANTHER" id="PTHR22930:SF244">
    <property type="entry name" value="OS05G0593000 PROTEIN"/>
    <property type="match status" value="1"/>
</dbReference>
<keyword evidence="10" id="KW-1185">Reference proteome</keyword>
<dbReference type="Pfam" id="PF13359">
    <property type="entry name" value="DDE_Tnp_4"/>
    <property type="match status" value="1"/>
</dbReference>
<comment type="caution">
    <text evidence="9">The sequence shown here is derived from an EMBL/GenBank/DDBJ whole genome shotgun (WGS) entry which is preliminary data.</text>
</comment>
<organism evidence="9 10">
    <name type="scientific">Zostera marina</name>
    <name type="common">Eelgrass</name>
    <dbReference type="NCBI Taxonomy" id="29655"/>
    <lineage>
        <taxon>Eukaryota</taxon>
        <taxon>Viridiplantae</taxon>
        <taxon>Streptophyta</taxon>
        <taxon>Embryophyta</taxon>
        <taxon>Tracheophyta</taxon>
        <taxon>Spermatophyta</taxon>
        <taxon>Magnoliopsida</taxon>
        <taxon>Liliopsida</taxon>
        <taxon>Zosteraceae</taxon>
        <taxon>Zostera</taxon>
    </lineage>
</organism>
<dbReference type="Proteomes" id="UP000036987">
    <property type="component" value="Unassembled WGS sequence"/>
</dbReference>
<accession>A0A0K9NK08</accession>
<name>A0A0K9NK08_ZOSMR</name>
<sequence>MEFLTDGNCFQEATVFSPFAASGVDWHNCIGDLEEEKKEVGFTKKRKLEKIDGGGLAVEEVRRNRRLWMKDRSNAWWESMNRPETSDIEFRQAFRMNRRTFNIICDELSPVISKEDTMLRRAIPVSKRVAICLWRLATGEPLRVVSQTFGVGISTCHKIILEVCSAVKTVLMPKFLKWPDQVQTEEIKNRFFELTSGEGIPDVIGTMHTTQISIVAPKKNVGDYFNKRHTEKNQRSSYSVAIQGIVNADGIFTDVCIGLPGSMSDDQVLTKSTIYHRLNQIQRQNHHHENIFYDRQTIIHRQNQIQRQNYNHQNYNHRNQIQREVIVGGKESHY</sequence>
<keyword evidence="6" id="KW-0378">Hydrolase</keyword>